<dbReference type="SUPFAM" id="SSF47954">
    <property type="entry name" value="Cyclin-like"/>
    <property type="match status" value="1"/>
</dbReference>
<feature type="compositionally biased region" description="Low complexity" evidence="1">
    <location>
        <begin position="94"/>
        <end position="103"/>
    </location>
</feature>
<dbReference type="InterPro" id="IPR036915">
    <property type="entry name" value="Cyclin-like_sf"/>
</dbReference>
<sequence length="359" mass="39081">MGSPHQEEEQCQEKGHNKENGSGDPPPPPEPSQDAGIVPTLKSPQLQGLDHLTPETVDIFVLDPVAALKLLCRGTQLLVDMTGDVPPTPALQSPPTQETPTTPAGSLLVPGFSSRSKHEHEHIDGVPFVRTPIGSPEAHMHEPIVHGSTSQPPAVQYAALVRKFYSKRPPPISLEDYLTRMHKYCPMSTAVYLATSHYITRLAVKEKICPVTRRNVHRLVLAGLRIAMKALEDLSWPHGRFAKVGGITETELARLEVGFCFLMDFGLKVDAQMLTDEVRHLVQINNSIAVADDDIDAGGMQLKLPEPRNRRKPTDMADPASGHENGTSSPRTTAEKRKASSSLPVRPVQHVGQGIGIVG</sequence>
<evidence type="ECO:0000313" key="3">
    <source>
        <dbReference type="Proteomes" id="UP001345013"/>
    </source>
</evidence>
<keyword evidence="3" id="KW-1185">Reference proteome</keyword>
<name>A0ABR0K395_9EURO</name>
<reference evidence="2 3" key="1">
    <citation type="submission" date="2023-08" db="EMBL/GenBank/DDBJ databases">
        <title>Black Yeasts Isolated from many extreme environments.</title>
        <authorList>
            <person name="Coleine C."/>
            <person name="Stajich J.E."/>
            <person name="Selbmann L."/>
        </authorList>
    </citation>
    <scope>NUCLEOTIDE SEQUENCE [LARGE SCALE GENOMIC DNA]</scope>
    <source>
        <strain evidence="2 3">CCFEE 5885</strain>
    </source>
</reference>
<proteinExistence type="predicted"/>
<dbReference type="InterPro" id="IPR013922">
    <property type="entry name" value="Cyclin_PHO80-like"/>
</dbReference>
<gene>
    <name evidence="2" type="ORF">LTR24_007407</name>
</gene>
<dbReference type="Gene3D" id="1.10.472.10">
    <property type="entry name" value="Cyclin-like"/>
    <property type="match status" value="1"/>
</dbReference>
<feature type="region of interest" description="Disordered" evidence="1">
    <location>
        <begin position="1"/>
        <end position="39"/>
    </location>
</feature>
<feature type="region of interest" description="Disordered" evidence="1">
    <location>
        <begin position="299"/>
        <end position="346"/>
    </location>
</feature>
<dbReference type="EMBL" id="JAVRRG010000110">
    <property type="protein sequence ID" value="KAK5084919.1"/>
    <property type="molecule type" value="Genomic_DNA"/>
</dbReference>
<evidence type="ECO:0000256" key="1">
    <source>
        <dbReference type="SAM" id="MobiDB-lite"/>
    </source>
</evidence>
<evidence type="ECO:0000313" key="2">
    <source>
        <dbReference type="EMBL" id="KAK5084919.1"/>
    </source>
</evidence>
<dbReference type="CDD" id="cd20558">
    <property type="entry name" value="CYCLIN_ScPCL7-like"/>
    <property type="match status" value="1"/>
</dbReference>
<feature type="compositionally biased region" description="Basic and acidic residues" evidence="1">
    <location>
        <begin position="1"/>
        <end position="21"/>
    </location>
</feature>
<feature type="region of interest" description="Disordered" evidence="1">
    <location>
        <begin position="84"/>
        <end position="105"/>
    </location>
</feature>
<organism evidence="2 3">
    <name type="scientific">Lithohypha guttulata</name>
    <dbReference type="NCBI Taxonomy" id="1690604"/>
    <lineage>
        <taxon>Eukaryota</taxon>
        <taxon>Fungi</taxon>
        <taxon>Dikarya</taxon>
        <taxon>Ascomycota</taxon>
        <taxon>Pezizomycotina</taxon>
        <taxon>Eurotiomycetes</taxon>
        <taxon>Chaetothyriomycetidae</taxon>
        <taxon>Chaetothyriales</taxon>
        <taxon>Trichomeriaceae</taxon>
        <taxon>Lithohypha</taxon>
    </lineage>
</organism>
<comment type="caution">
    <text evidence="2">The sequence shown here is derived from an EMBL/GenBank/DDBJ whole genome shotgun (WGS) entry which is preliminary data.</text>
</comment>
<accession>A0ABR0K395</accession>
<dbReference type="PANTHER" id="PTHR15615:SF32">
    <property type="entry name" value="PROTEIN KINASE COMPLEX COMPONENT, PUTATIVE (AFU_ORTHOLOGUE AFUA_2G07660)-RELATED"/>
    <property type="match status" value="1"/>
</dbReference>
<dbReference type="Pfam" id="PF08613">
    <property type="entry name" value="Cyclin"/>
    <property type="match status" value="1"/>
</dbReference>
<dbReference type="Proteomes" id="UP001345013">
    <property type="component" value="Unassembled WGS sequence"/>
</dbReference>
<evidence type="ECO:0008006" key="4">
    <source>
        <dbReference type="Google" id="ProtNLM"/>
    </source>
</evidence>
<protein>
    <recommendedName>
        <fullName evidence="4">Cyclin-domain-containing protein</fullName>
    </recommendedName>
</protein>
<dbReference type="PANTHER" id="PTHR15615">
    <property type="match status" value="1"/>
</dbReference>
<feature type="compositionally biased region" description="Basic and acidic residues" evidence="1">
    <location>
        <begin position="305"/>
        <end position="315"/>
    </location>
</feature>